<dbReference type="Gene3D" id="1.10.357.10">
    <property type="entry name" value="Tetracycline Repressor, domain 2"/>
    <property type="match status" value="1"/>
</dbReference>
<evidence type="ECO:0000313" key="6">
    <source>
        <dbReference type="Proteomes" id="UP000092598"/>
    </source>
</evidence>
<dbReference type="PANTHER" id="PTHR30055">
    <property type="entry name" value="HTH-TYPE TRANSCRIPTIONAL REGULATOR RUTR"/>
    <property type="match status" value="1"/>
</dbReference>
<accession>A0A1B1M429</accession>
<evidence type="ECO:0000313" key="5">
    <source>
        <dbReference type="EMBL" id="ANS63244.1"/>
    </source>
</evidence>
<dbReference type="Proteomes" id="UP000092598">
    <property type="component" value="Chromosome"/>
</dbReference>
<name>A0A1B1M429_STRLN</name>
<gene>
    <name evidence="5" type="ORF">SLINC_1020</name>
</gene>
<dbReference type="InterPro" id="IPR009057">
    <property type="entry name" value="Homeodomain-like_sf"/>
</dbReference>
<dbReference type="InterPro" id="IPR003012">
    <property type="entry name" value="Tet_transcr_reg_TetR"/>
</dbReference>
<evidence type="ECO:0000256" key="4">
    <source>
        <dbReference type="ARBA" id="ARBA00023163"/>
    </source>
</evidence>
<dbReference type="KEGG" id="sls:SLINC_1020"/>
<keyword evidence="1" id="KW-0678">Repressor</keyword>
<reference evidence="5 6" key="1">
    <citation type="submission" date="2016-07" db="EMBL/GenBank/DDBJ databases">
        <title>Enhancement of antibiotic productionsby engineered nitrateutilization in actinobacteria.</title>
        <authorList>
            <person name="Meng S.C."/>
        </authorList>
    </citation>
    <scope>NUCLEOTIDE SEQUENCE [LARGE SCALE GENOMIC DNA]</scope>
    <source>
        <strain evidence="5 6">NRRL 2936</strain>
    </source>
</reference>
<organism evidence="5 6">
    <name type="scientific">Streptomyces lincolnensis</name>
    <dbReference type="NCBI Taxonomy" id="1915"/>
    <lineage>
        <taxon>Bacteria</taxon>
        <taxon>Bacillati</taxon>
        <taxon>Actinomycetota</taxon>
        <taxon>Actinomycetes</taxon>
        <taxon>Kitasatosporales</taxon>
        <taxon>Streptomycetaceae</taxon>
        <taxon>Streptomyces</taxon>
    </lineage>
</organism>
<dbReference type="EMBL" id="CP016438">
    <property type="protein sequence ID" value="ANS63244.1"/>
    <property type="molecule type" value="Genomic_DNA"/>
</dbReference>
<evidence type="ECO:0000256" key="1">
    <source>
        <dbReference type="ARBA" id="ARBA00022491"/>
    </source>
</evidence>
<sequence length="227" mass="24237">MRTMATRARHPERRQEPLSRERIVGAAVELLDAVGESGLTFRALAERLATGPGAIYWHIAGKTELLVAATDAVVAPTLDAADAADATPQEAIRTLAGDLFDAIDDHPWVGAQLNRAPAPPPLLRVLERIGGRVQALHVPEAAQFTAACTLLNYILGVAGQNAANARTAQPGADRGEFLDAVASTWAQLDPAQYPFTRTVAGQLRTHDDREEFLAGIDLILTGIAARR</sequence>
<dbReference type="InterPro" id="IPR036271">
    <property type="entry name" value="Tet_transcr_reg_TetR-rel_C_sf"/>
</dbReference>
<dbReference type="GO" id="GO:0000976">
    <property type="term" value="F:transcription cis-regulatory region binding"/>
    <property type="evidence" value="ECO:0007669"/>
    <property type="project" value="TreeGrafter"/>
</dbReference>
<dbReference type="SUPFAM" id="SSF48498">
    <property type="entry name" value="Tetracyclin repressor-like, C-terminal domain"/>
    <property type="match status" value="1"/>
</dbReference>
<keyword evidence="6" id="KW-1185">Reference proteome</keyword>
<dbReference type="GO" id="GO:0045892">
    <property type="term" value="P:negative regulation of DNA-templated transcription"/>
    <property type="evidence" value="ECO:0007669"/>
    <property type="project" value="InterPro"/>
</dbReference>
<dbReference type="Gene3D" id="1.10.10.60">
    <property type="entry name" value="Homeodomain-like"/>
    <property type="match status" value="1"/>
</dbReference>
<dbReference type="InterPro" id="IPR050109">
    <property type="entry name" value="HTH-type_TetR-like_transc_reg"/>
</dbReference>
<dbReference type="STRING" id="1915.SLINC_1020"/>
<dbReference type="PANTHER" id="PTHR30055:SF151">
    <property type="entry name" value="TRANSCRIPTIONAL REGULATORY PROTEIN"/>
    <property type="match status" value="1"/>
</dbReference>
<dbReference type="PATRIC" id="fig|1915.4.peg.1190"/>
<dbReference type="GO" id="GO:0003700">
    <property type="term" value="F:DNA-binding transcription factor activity"/>
    <property type="evidence" value="ECO:0007669"/>
    <property type="project" value="TreeGrafter"/>
</dbReference>
<dbReference type="PROSITE" id="PS50977">
    <property type="entry name" value="HTH_TETR_2"/>
    <property type="match status" value="1"/>
</dbReference>
<dbReference type="PRINTS" id="PR00400">
    <property type="entry name" value="TETREPRESSOR"/>
</dbReference>
<keyword evidence="4" id="KW-0804">Transcription</keyword>
<dbReference type="InterPro" id="IPR004111">
    <property type="entry name" value="Repressor_TetR_C"/>
</dbReference>
<dbReference type="Pfam" id="PF02909">
    <property type="entry name" value="TetR_C_1"/>
    <property type="match status" value="1"/>
</dbReference>
<dbReference type="InterPro" id="IPR001647">
    <property type="entry name" value="HTH_TetR"/>
</dbReference>
<protein>
    <submittedName>
        <fullName evidence="5">TetR family transcriptional regulator</fullName>
    </submittedName>
</protein>
<dbReference type="AlphaFoldDB" id="A0A1B1M429"/>
<dbReference type="Pfam" id="PF00440">
    <property type="entry name" value="TetR_N"/>
    <property type="match status" value="1"/>
</dbReference>
<evidence type="ECO:0000256" key="2">
    <source>
        <dbReference type="ARBA" id="ARBA00023015"/>
    </source>
</evidence>
<evidence type="ECO:0000256" key="3">
    <source>
        <dbReference type="ARBA" id="ARBA00023125"/>
    </source>
</evidence>
<dbReference type="GO" id="GO:0046677">
    <property type="term" value="P:response to antibiotic"/>
    <property type="evidence" value="ECO:0007669"/>
    <property type="project" value="InterPro"/>
</dbReference>
<keyword evidence="3" id="KW-0238">DNA-binding</keyword>
<keyword evidence="2" id="KW-0805">Transcription regulation</keyword>
<proteinExistence type="predicted"/>
<dbReference type="SUPFAM" id="SSF46689">
    <property type="entry name" value="Homeodomain-like"/>
    <property type="match status" value="1"/>
</dbReference>